<name>A0A438E2I5_VITVI</name>
<comment type="caution">
    <text evidence="3">The sequence shown here is derived from an EMBL/GenBank/DDBJ whole genome shotgun (WGS) entry which is preliminary data.</text>
</comment>
<feature type="region of interest" description="Disordered" evidence="2">
    <location>
        <begin position="140"/>
        <end position="159"/>
    </location>
</feature>
<protein>
    <submittedName>
        <fullName evidence="3">Uncharacterized protein</fullName>
    </submittedName>
</protein>
<proteinExistence type="predicted"/>
<evidence type="ECO:0000256" key="1">
    <source>
        <dbReference type="SAM" id="Coils"/>
    </source>
</evidence>
<dbReference type="EMBL" id="QGNW01001422">
    <property type="protein sequence ID" value="RVW41912.1"/>
    <property type="molecule type" value="Genomic_DNA"/>
</dbReference>
<gene>
    <name evidence="3" type="ORF">CK203_081556</name>
</gene>
<organism evidence="3 4">
    <name type="scientific">Vitis vinifera</name>
    <name type="common">Grape</name>
    <dbReference type="NCBI Taxonomy" id="29760"/>
    <lineage>
        <taxon>Eukaryota</taxon>
        <taxon>Viridiplantae</taxon>
        <taxon>Streptophyta</taxon>
        <taxon>Embryophyta</taxon>
        <taxon>Tracheophyta</taxon>
        <taxon>Spermatophyta</taxon>
        <taxon>Magnoliopsida</taxon>
        <taxon>eudicotyledons</taxon>
        <taxon>Gunneridae</taxon>
        <taxon>Pentapetalae</taxon>
        <taxon>rosids</taxon>
        <taxon>Vitales</taxon>
        <taxon>Vitaceae</taxon>
        <taxon>Viteae</taxon>
        <taxon>Vitis</taxon>
    </lineage>
</organism>
<evidence type="ECO:0000313" key="3">
    <source>
        <dbReference type="EMBL" id="RVW41912.1"/>
    </source>
</evidence>
<keyword evidence="1" id="KW-0175">Coiled coil</keyword>
<dbReference type="Proteomes" id="UP000288805">
    <property type="component" value="Unassembled WGS sequence"/>
</dbReference>
<feature type="coiled-coil region" evidence="1">
    <location>
        <begin position="102"/>
        <end position="129"/>
    </location>
</feature>
<accession>A0A438E2I5</accession>
<dbReference type="AlphaFoldDB" id="A0A438E2I5"/>
<evidence type="ECO:0000313" key="4">
    <source>
        <dbReference type="Proteomes" id="UP000288805"/>
    </source>
</evidence>
<evidence type="ECO:0000256" key="2">
    <source>
        <dbReference type="SAM" id="MobiDB-lite"/>
    </source>
</evidence>
<reference evidence="3 4" key="1">
    <citation type="journal article" date="2018" name="PLoS Genet.">
        <title>Population sequencing reveals clonal diversity and ancestral inbreeding in the grapevine cultivar Chardonnay.</title>
        <authorList>
            <person name="Roach M.J."/>
            <person name="Johnson D.L."/>
            <person name="Bohlmann J."/>
            <person name="van Vuuren H.J."/>
            <person name="Jones S.J."/>
            <person name="Pretorius I.S."/>
            <person name="Schmidt S.A."/>
            <person name="Borneman A.R."/>
        </authorList>
    </citation>
    <scope>NUCLEOTIDE SEQUENCE [LARGE SCALE GENOMIC DNA]</scope>
    <source>
        <strain evidence="4">cv. Chardonnay</strain>
        <tissue evidence="3">Leaf</tissue>
    </source>
</reference>
<sequence length="186" mass="20812">MLRSRIRKRSRLLSPHQGGILLMMRLAPPLALLATRSWREAETDSTRLDHCHAFSLDVRDGGNGISLVSGLRGMAQQYNLFTDLLRTIDYMKAFASQRKNSEDQLRLRMEEAEASLSTAREDNEALRADWLRQRAGRSHEAEGGFAAAPSSAKKELEGEFAADREALEADYQKQVDDMFSSAIAAV</sequence>